<dbReference type="Proteomes" id="UP000038045">
    <property type="component" value="Unplaced"/>
</dbReference>
<dbReference type="AlphaFoldDB" id="A0A0N4ZAM7"/>
<dbReference type="WBParaSite" id="PTRK_0000453200.1">
    <property type="protein sequence ID" value="PTRK_0000453200.1"/>
    <property type="gene ID" value="PTRK_0000453200"/>
</dbReference>
<sequence>MLYEVKGWTYCWSSYVSIDLELDFFTSKTSSAQIHDITIYEEETFFWQKNTFAIYGLTTDKRTPTNVTIKTTNPITPLAGFSLYGEVRYKAIRRNKAAQLVHCDENMRFSIPDHCLSCNGNPPKCVGSIDLDTKISRINIKKHK</sequence>
<accession>A0A0N4ZAM7</accession>
<organism evidence="1 2">
    <name type="scientific">Parastrongyloides trichosuri</name>
    <name type="common">Possum-specific nematode worm</name>
    <dbReference type="NCBI Taxonomy" id="131310"/>
    <lineage>
        <taxon>Eukaryota</taxon>
        <taxon>Metazoa</taxon>
        <taxon>Ecdysozoa</taxon>
        <taxon>Nematoda</taxon>
        <taxon>Chromadorea</taxon>
        <taxon>Rhabditida</taxon>
        <taxon>Tylenchina</taxon>
        <taxon>Panagrolaimomorpha</taxon>
        <taxon>Strongyloidoidea</taxon>
        <taxon>Strongyloididae</taxon>
        <taxon>Parastrongyloides</taxon>
    </lineage>
</organism>
<keyword evidence="1" id="KW-1185">Reference proteome</keyword>
<protein>
    <submittedName>
        <fullName evidence="2">Uncharacterized protein</fullName>
    </submittedName>
</protein>
<evidence type="ECO:0000313" key="1">
    <source>
        <dbReference type="Proteomes" id="UP000038045"/>
    </source>
</evidence>
<evidence type="ECO:0000313" key="2">
    <source>
        <dbReference type="WBParaSite" id="PTRK_0000453200.1"/>
    </source>
</evidence>
<reference evidence="2" key="1">
    <citation type="submission" date="2017-02" db="UniProtKB">
        <authorList>
            <consortium name="WormBaseParasite"/>
        </authorList>
    </citation>
    <scope>IDENTIFICATION</scope>
</reference>
<proteinExistence type="predicted"/>
<name>A0A0N4ZAM7_PARTI</name>